<dbReference type="Gene3D" id="3.40.250.10">
    <property type="entry name" value="Rhodanese-like domain"/>
    <property type="match status" value="1"/>
</dbReference>
<dbReference type="InterPro" id="IPR001763">
    <property type="entry name" value="Rhodanese-like_dom"/>
</dbReference>
<dbReference type="InterPro" id="IPR036873">
    <property type="entry name" value="Rhodanese-like_dom_sf"/>
</dbReference>
<comment type="caution">
    <text evidence="2">The sequence shown here is derived from an EMBL/GenBank/DDBJ whole genome shotgun (WGS) entry which is preliminary data.</text>
</comment>
<dbReference type="PANTHER" id="PTHR44086">
    <property type="entry name" value="THIOSULFATE SULFURTRANSFERASE RDL2, MITOCHONDRIAL-RELATED"/>
    <property type="match status" value="1"/>
</dbReference>
<keyword evidence="3" id="KW-1185">Reference proteome</keyword>
<reference evidence="2 3" key="1">
    <citation type="submission" date="2014-11" db="EMBL/GenBank/DDBJ databases">
        <title>Tamlana sedimentorum sp. nov., isolated from shallow sand sediments of the Sea of Japan.</title>
        <authorList>
            <person name="Romanenko L.A."/>
        </authorList>
    </citation>
    <scope>NUCLEOTIDE SEQUENCE [LARGE SCALE GENOMIC DNA]</scope>
    <source>
        <strain evidence="2 3">JCM 19808</strain>
    </source>
</reference>
<dbReference type="SMART" id="SM00450">
    <property type="entry name" value="RHOD"/>
    <property type="match status" value="1"/>
</dbReference>
<dbReference type="PANTHER" id="PTHR44086:SF13">
    <property type="entry name" value="THIOSULFATE SULFURTRANSFERASE PSPE"/>
    <property type="match status" value="1"/>
</dbReference>
<dbReference type="RefSeq" id="WP_044631019.1">
    <property type="nucleotide sequence ID" value="NZ_JTDW01000001.1"/>
</dbReference>
<proteinExistence type="predicted"/>
<dbReference type="SUPFAM" id="SSF52821">
    <property type="entry name" value="Rhodanese/Cell cycle control phosphatase"/>
    <property type="match status" value="1"/>
</dbReference>
<name>A0A0D7WD69_9FLAO</name>
<dbReference type="STRING" id="1435349.PW52_00765"/>
<dbReference type="AlphaFoldDB" id="A0A0D7WD69"/>
<evidence type="ECO:0000313" key="3">
    <source>
        <dbReference type="Proteomes" id="UP000032578"/>
    </source>
</evidence>
<dbReference type="Proteomes" id="UP000032578">
    <property type="component" value="Unassembled WGS sequence"/>
</dbReference>
<sequence>MRIYVTLCLLFFTMYSFSQKKLKALLKKENTNSIPYISVDSLKSETATFTLLDSREPKEFKTSHIKNAICVGYDFFNVDSISGNLPDKDAKIIVYCSIGIRSEDIGEKLKKAGYTNVHNLYGGIFEWKNKGNPVYDSKEVETDNIHTFSKPWSKWLTKGTKIYD</sequence>
<protein>
    <submittedName>
        <fullName evidence="2">Rhodanese</fullName>
    </submittedName>
</protein>
<dbReference type="PATRIC" id="fig|1435349.4.peg.157"/>
<dbReference type="OrthoDB" id="598065at2"/>
<accession>A0A0D7WD69</accession>
<organism evidence="2 3">
    <name type="scientific">Neotamlana sedimentorum</name>
    <dbReference type="NCBI Taxonomy" id="1435349"/>
    <lineage>
        <taxon>Bacteria</taxon>
        <taxon>Pseudomonadati</taxon>
        <taxon>Bacteroidota</taxon>
        <taxon>Flavobacteriia</taxon>
        <taxon>Flavobacteriales</taxon>
        <taxon>Flavobacteriaceae</taxon>
        <taxon>Neotamlana</taxon>
    </lineage>
</organism>
<gene>
    <name evidence="2" type="ORF">PW52_00765</name>
</gene>
<evidence type="ECO:0000313" key="2">
    <source>
        <dbReference type="EMBL" id="KJD37024.1"/>
    </source>
</evidence>
<evidence type="ECO:0000259" key="1">
    <source>
        <dbReference type="PROSITE" id="PS50206"/>
    </source>
</evidence>
<feature type="domain" description="Rhodanese" evidence="1">
    <location>
        <begin position="45"/>
        <end position="136"/>
    </location>
</feature>
<dbReference type="Pfam" id="PF00581">
    <property type="entry name" value="Rhodanese"/>
    <property type="match status" value="1"/>
</dbReference>
<dbReference type="PROSITE" id="PS50206">
    <property type="entry name" value="RHODANESE_3"/>
    <property type="match status" value="1"/>
</dbReference>
<dbReference type="EMBL" id="JTDW01000001">
    <property type="protein sequence ID" value="KJD37024.1"/>
    <property type="molecule type" value="Genomic_DNA"/>
</dbReference>
<dbReference type="NCBIfam" id="NF045521">
    <property type="entry name" value="rhoda_near_glyco"/>
    <property type="match status" value="1"/>
</dbReference>
<dbReference type="CDD" id="cd00158">
    <property type="entry name" value="RHOD"/>
    <property type="match status" value="1"/>
</dbReference>
<dbReference type="GO" id="GO:0004792">
    <property type="term" value="F:thiosulfate-cyanide sulfurtransferase activity"/>
    <property type="evidence" value="ECO:0007669"/>
    <property type="project" value="TreeGrafter"/>
</dbReference>